<dbReference type="GO" id="GO:0016491">
    <property type="term" value="F:oxidoreductase activity"/>
    <property type="evidence" value="ECO:0007669"/>
    <property type="project" value="UniProtKB-KW"/>
</dbReference>
<comment type="similarity">
    <text evidence="1">Belongs to the oxygen-dependent FAD-linked oxidoreductase family.</text>
</comment>
<dbReference type="AlphaFoldDB" id="A0A8E2JLZ5"/>
<proteinExistence type="inferred from homology"/>
<evidence type="ECO:0000256" key="2">
    <source>
        <dbReference type="ARBA" id="ARBA00022630"/>
    </source>
</evidence>
<dbReference type="InterPro" id="IPR006094">
    <property type="entry name" value="Oxid_FAD_bind_N"/>
</dbReference>
<keyword evidence="3" id="KW-0274">FAD</keyword>
<keyword evidence="4" id="KW-0560">Oxidoreductase</keyword>
<dbReference type="Proteomes" id="UP000250140">
    <property type="component" value="Unassembled WGS sequence"/>
</dbReference>
<feature type="signal peptide" evidence="5">
    <location>
        <begin position="1"/>
        <end position="20"/>
    </location>
</feature>
<dbReference type="InterPro" id="IPR016169">
    <property type="entry name" value="FAD-bd_PCMH_sub2"/>
</dbReference>
<dbReference type="InterPro" id="IPR016166">
    <property type="entry name" value="FAD-bd_PCMH"/>
</dbReference>
<evidence type="ECO:0000313" key="7">
    <source>
        <dbReference type="EMBL" id="OCL02114.1"/>
    </source>
</evidence>
<feature type="domain" description="FAD-binding PCMH-type" evidence="6">
    <location>
        <begin position="70"/>
        <end position="243"/>
    </location>
</feature>
<feature type="chain" id="PRO_5034213117" evidence="5">
    <location>
        <begin position="21"/>
        <end position="509"/>
    </location>
</feature>
<keyword evidence="8" id="KW-1185">Reference proteome</keyword>
<sequence length="509" mass="55233">MKPLSAIAIAIAFVTSSVYGAPTEAITTTHITSAKVACALFHFTYPNHTFYPNSSAYIYETQTQYWSVTDYAGPQCVFVPQNAQQVAFAVSSMVLSQTQFAVRGGGHMPIPGYNNIDSSGVLLSTTNLSSLALSTDKSVLSIGPGNKWVTVYNFLQPYGLCAIGGRVGGVGVPGYLLGGGISFYSNQYGFASDNVVKYECVLASGLIVEATATNTYSDLFWALKGGGNSFCIVTRFDVKTVASPEVWVGLAQYDSSQKTKYLDAVYNFGKYGSLDSKAAIIPTIVSFPSLNTSVYTAAKFYDSLVNNAAPFENFTTPQLFPTVDTYALQPLSGYITLIDSLQPDGPRQQFTVMSSIVDRNALEIVHDTFLLEVFTQLSSISGLQTSLTFQPITKEFIQQGISKGGNPQGVDISKAPYFWMVENWSWSNSADDATIYAFSKSVTDNINAQLKAKGLQGTYLYMNDAGAGQQIFQNYPTANLARLKSIRAKYDPLQIYTKLMPGGWKVLNA</sequence>
<gene>
    <name evidence="7" type="ORF">AOQ84DRAFT_305333</name>
</gene>
<accession>A0A8E2JLZ5</accession>
<dbReference type="PANTHER" id="PTHR42973:SF54">
    <property type="entry name" value="FAD-BINDING PCMH-TYPE DOMAIN-CONTAINING PROTEIN"/>
    <property type="match status" value="1"/>
</dbReference>
<reference evidence="7 8" key="1">
    <citation type="journal article" date="2016" name="Nat. Commun.">
        <title>Ectomycorrhizal ecology is imprinted in the genome of the dominant symbiotic fungus Cenococcum geophilum.</title>
        <authorList>
            <consortium name="DOE Joint Genome Institute"/>
            <person name="Peter M."/>
            <person name="Kohler A."/>
            <person name="Ohm R.A."/>
            <person name="Kuo A."/>
            <person name="Krutzmann J."/>
            <person name="Morin E."/>
            <person name="Arend M."/>
            <person name="Barry K.W."/>
            <person name="Binder M."/>
            <person name="Choi C."/>
            <person name="Clum A."/>
            <person name="Copeland A."/>
            <person name="Grisel N."/>
            <person name="Haridas S."/>
            <person name="Kipfer T."/>
            <person name="LaButti K."/>
            <person name="Lindquist E."/>
            <person name="Lipzen A."/>
            <person name="Maire R."/>
            <person name="Meier B."/>
            <person name="Mihaltcheva S."/>
            <person name="Molinier V."/>
            <person name="Murat C."/>
            <person name="Poggeler S."/>
            <person name="Quandt C.A."/>
            <person name="Sperisen C."/>
            <person name="Tritt A."/>
            <person name="Tisserant E."/>
            <person name="Crous P.W."/>
            <person name="Henrissat B."/>
            <person name="Nehls U."/>
            <person name="Egli S."/>
            <person name="Spatafora J.W."/>
            <person name="Grigoriev I.V."/>
            <person name="Martin F.M."/>
        </authorList>
    </citation>
    <scope>NUCLEOTIDE SEQUENCE [LARGE SCALE GENOMIC DNA]</scope>
    <source>
        <strain evidence="7 8">CBS 207.34</strain>
    </source>
</reference>
<dbReference type="EMBL" id="KV751002">
    <property type="protein sequence ID" value="OCL02114.1"/>
    <property type="molecule type" value="Genomic_DNA"/>
</dbReference>
<evidence type="ECO:0000259" key="6">
    <source>
        <dbReference type="PROSITE" id="PS51387"/>
    </source>
</evidence>
<dbReference type="PROSITE" id="PS51387">
    <property type="entry name" value="FAD_PCMH"/>
    <property type="match status" value="1"/>
</dbReference>
<evidence type="ECO:0000313" key="8">
    <source>
        <dbReference type="Proteomes" id="UP000250140"/>
    </source>
</evidence>
<dbReference type="SUPFAM" id="SSF56176">
    <property type="entry name" value="FAD-binding/transporter-associated domain-like"/>
    <property type="match status" value="1"/>
</dbReference>
<keyword evidence="5" id="KW-0732">Signal</keyword>
<evidence type="ECO:0000256" key="1">
    <source>
        <dbReference type="ARBA" id="ARBA00005466"/>
    </source>
</evidence>
<keyword evidence="2" id="KW-0285">Flavoprotein</keyword>
<organism evidence="7 8">
    <name type="scientific">Glonium stellatum</name>
    <dbReference type="NCBI Taxonomy" id="574774"/>
    <lineage>
        <taxon>Eukaryota</taxon>
        <taxon>Fungi</taxon>
        <taxon>Dikarya</taxon>
        <taxon>Ascomycota</taxon>
        <taxon>Pezizomycotina</taxon>
        <taxon>Dothideomycetes</taxon>
        <taxon>Pleosporomycetidae</taxon>
        <taxon>Gloniales</taxon>
        <taxon>Gloniaceae</taxon>
        <taxon>Glonium</taxon>
    </lineage>
</organism>
<evidence type="ECO:0000256" key="5">
    <source>
        <dbReference type="SAM" id="SignalP"/>
    </source>
</evidence>
<dbReference type="Gene3D" id="3.30.465.10">
    <property type="match status" value="1"/>
</dbReference>
<protein>
    <submittedName>
        <fullName evidence="7">FAD-binding domain-containing protein</fullName>
    </submittedName>
</protein>
<dbReference type="GO" id="GO:0071949">
    <property type="term" value="F:FAD binding"/>
    <property type="evidence" value="ECO:0007669"/>
    <property type="project" value="InterPro"/>
</dbReference>
<name>A0A8E2JLZ5_9PEZI</name>
<dbReference type="InterPro" id="IPR036318">
    <property type="entry name" value="FAD-bd_PCMH-like_sf"/>
</dbReference>
<dbReference type="Pfam" id="PF01565">
    <property type="entry name" value="FAD_binding_4"/>
    <property type="match status" value="1"/>
</dbReference>
<dbReference type="InterPro" id="IPR050416">
    <property type="entry name" value="FAD-linked_Oxidoreductase"/>
</dbReference>
<dbReference type="PANTHER" id="PTHR42973">
    <property type="entry name" value="BINDING OXIDOREDUCTASE, PUTATIVE (AFU_ORTHOLOGUE AFUA_1G17690)-RELATED"/>
    <property type="match status" value="1"/>
</dbReference>
<evidence type="ECO:0000256" key="3">
    <source>
        <dbReference type="ARBA" id="ARBA00022827"/>
    </source>
</evidence>
<dbReference type="OrthoDB" id="2151789at2759"/>
<evidence type="ECO:0000256" key="4">
    <source>
        <dbReference type="ARBA" id="ARBA00023002"/>
    </source>
</evidence>